<dbReference type="GO" id="GO:0004500">
    <property type="term" value="F:dopamine beta-monooxygenase activity"/>
    <property type="evidence" value="ECO:0007669"/>
    <property type="project" value="InterPro"/>
</dbReference>
<dbReference type="InterPro" id="IPR000945">
    <property type="entry name" value="DBH-like"/>
</dbReference>
<keyword evidence="1" id="KW-1015">Disulfide bond</keyword>
<comment type="caution">
    <text evidence="3">The sequence shown here is derived from an EMBL/GenBank/DDBJ whole genome shotgun (WGS) entry which is preliminary data.</text>
</comment>
<evidence type="ECO:0000313" key="4">
    <source>
        <dbReference type="Proteomes" id="UP000440224"/>
    </source>
</evidence>
<sequence length="432" mass="46333">MMKRHRFAIPSLLTLACIAGCGDSAEDPRGTPITTAPTYYKDIAPLVNEQCAGCHQEGQIGQFSLLDASTAAKMAQAMAAATKARTMPPMPVNNDGSCNTYKNARWLSDEEISLFERWAAAGAPLGDAADAPPPPVDDAPKMTGEVAAFDLGVDYTPHPKDDQPDDYRCFIVDPGLAKDVFITGYDIQPGNARVVHHVALFSLPNADVEAAAAALDAAEEGPGYTCFGAPGVPASVLGAWAPGTGATLFPAGTGIRYGGGRKLIVQMHYNVPVTGGPFTDRSTMKLQISEDPGLTPARFQPILTTELSLPPGDTHAEATAAVSLSALAEKLNLPPFEGFRLWGMLPHMHLAGRTLRSVATAPGGEEQCLMDVDRWDFHWQDVWWNETPIDIGVESTIQMRCSYDTRGRVQPTVYGEGTNDEMCMGVLYVTMY</sequence>
<evidence type="ECO:0000259" key="2">
    <source>
        <dbReference type="Pfam" id="PF03712"/>
    </source>
</evidence>
<evidence type="ECO:0000313" key="3">
    <source>
        <dbReference type="EMBL" id="MRG90679.1"/>
    </source>
</evidence>
<dbReference type="InterPro" id="IPR024548">
    <property type="entry name" value="Cu2_monoox_C"/>
</dbReference>
<dbReference type="PANTHER" id="PTHR10157">
    <property type="entry name" value="DOPAMINE BETA HYDROXYLASE RELATED"/>
    <property type="match status" value="1"/>
</dbReference>
<dbReference type="OrthoDB" id="258766at2"/>
<feature type="domain" description="Copper type II ascorbate-dependent monooxygenase C-terminal" evidence="2">
    <location>
        <begin position="304"/>
        <end position="429"/>
    </location>
</feature>
<accession>A0A6N7PFB0</accession>
<dbReference type="Proteomes" id="UP000440224">
    <property type="component" value="Unassembled WGS sequence"/>
</dbReference>
<dbReference type="SUPFAM" id="SSF49742">
    <property type="entry name" value="PHM/PNGase F"/>
    <property type="match status" value="2"/>
</dbReference>
<organism evidence="3 4">
    <name type="scientific">Polyangium spumosum</name>
    <dbReference type="NCBI Taxonomy" id="889282"/>
    <lineage>
        <taxon>Bacteria</taxon>
        <taxon>Pseudomonadati</taxon>
        <taxon>Myxococcota</taxon>
        <taxon>Polyangia</taxon>
        <taxon>Polyangiales</taxon>
        <taxon>Polyangiaceae</taxon>
        <taxon>Polyangium</taxon>
    </lineage>
</organism>
<dbReference type="InterPro" id="IPR008977">
    <property type="entry name" value="PHM/PNGase_F_dom_sf"/>
</dbReference>
<proteinExistence type="predicted"/>
<evidence type="ECO:0000256" key="1">
    <source>
        <dbReference type="ARBA" id="ARBA00023157"/>
    </source>
</evidence>
<protein>
    <recommendedName>
        <fullName evidence="2">Copper type II ascorbate-dependent monooxygenase C-terminal domain-containing protein</fullName>
    </recommendedName>
</protein>
<dbReference type="RefSeq" id="WP_153817566.1">
    <property type="nucleotide sequence ID" value="NZ_WJIE01000001.1"/>
</dbReference>
<reference evidence="3 4" key="1">
    <citation type="submission" date="2019-10" db="EMBL/GenBank/DDBJ databases">
        <title>A soil myxobacterium in the family Polyangiaceae.</title>
        <authorList>
            <person name="Li Y."/>
            <person name="Wang J."/>
        </authorList>
    </citation>
    <scope>NUCLEOTIDE SEQUENCE [LARGE SCALE GENOMIC DNA]</scope>
    <source>
        <strain evidence="3 4">DSM 14734</strain>
    </source>
</reference>
<keyword evidence="4" id="KW-1185">Reference proteome</keyword>
<dbReference type="AlphaFoldDB" id="A0A6N7PFB0"/>
<dbReference type="GO" id="GO:0005507">
    <property type="term" value="F:copper ion binding"/>
    <property type="evidence" value="ECO:0007669"/>
    <property type="project" value="InterPro"/>
</dbReference>
<dbReference type="Gene3D" id="2.60.120.310">
    <property type="entry name" value="Copper type II, ascorbate-dependent monooxygenase, N-terminal domain"/>
    <property type="match status" value="1"/>
</dbReference>
<dbReference type="InterPro" id="IPR036939">
    <property type="entry name" value="Cu2_ascorb_mOase_N_sf"/>
</dbReference>
<dbReference type="EMBL" id="WJIE01000001">
    <property type="protein sequence ID" value="MRG90679.1"/>
    <property type="molecule type" value="Genomic_DNA"/>
</dbReference>
<dbReference type="PROSITE" id="PS51257">
    <property type="entry name" value="PROKAR_LIPOPROTEIN"/>
    <property type="match status" value="1"/>
</dbReference>
<dbReference type="PANTHER" id="PTHR10157:SF23">
    <property type="entry name" value="MOXD1 HOMOLOG 1"/>
    <property type="match status" value="1"/>
</dbReference>
<dbReference type="Pfam" id="PF03712">
    <property type="entry name" value="Cu2_monoox_C"/>
    <property type="match status" value="1"/>
</dbReference>
<name>A0A6N7PFB0_9BACT</name>
<gene>
    <name evidence="3" type="ORF">GF068_01890</name>
</gene>
<dbReference type="Gene3D" id="2.60.120.230">
    <property type="match status" value="1"/>
</dbReference>
<dbReference type="InterPro" id="IPR014784">
    <property type="entry name" value="Cu2_ascorb_mOase-like_C"/>
</dbReference>